<accession>A0A1N6JZU7</accession>
<evidence type="ECO:0000256" key="10">
    <source>
        <dbReference type="ARBA" id="ARBA00039381"/>
    </source>
</evidence>
<dbReference type="Pfam" id="PF02653">
    <property type="entry name" value="BPD_transp_2"/>
    <property type="match status" value="1"/>
</dbReference>
<evidence type="ECO:0000256" key="3">
    <source>
        <dbReference type="ARBA" id="ARBA00022448"/>
    </source>
</evidence>
<evidence type="ECO:0000313" key="14">
    <source>
        <dbReference type="Proteomes" id="UP000184693"/>
    </source>
</evidence>
<keyword evidence="5" id="KW-0997">Cell inner membrane</keyword>
<comment type="subunit">
    <text evidence="2">The complex is composed of two ATP-binding proteins (LsrA), two transmembrane proteins (LsrC and LsrD) and a solute-binding protein (LsrB).</text>
</comment>
<organism evidence="13 14">
    <name type="scientific">Paraburkholderia phenazinium</name>
    <dbReference type="NCBI Taxonomy" id="60549"/>
    <lineage>
        <taxon>Bacteria</taxon>
        <taxon>Pseudomonadati</taxon>
        <taxon>Pseudomonadota</taxon>
        <taxon>Betaproteobacteria</taxon>
        <taxon>Burkholderiales</taxon>
        <taxon>Burkholderiaceae</taxon>
        <taxon>Paraburkholderia</taxon>
    </lineage>
</organism>
<dbReference type="EMBL" id="FSRM01000002">
    <property type="protein sequence ID" value="SIO49874.1"/>
    <property type="molecule type" value="Genomic_DNA"/>
</dbReference>
<gene>
    <name evidence="12" type="ORF">SAMN05444165_3063</name>
    <name evidence="13" type="ORF">SAMN05444168_5594</name>
</gene>
<evidence type="ECO:0000256" key="11">
    <source>
        <dbReference type="SAM" id="Phobius"/>
    </source>
</evidence>
<dbReference type="OrthoDB" id="9808136at2"/>
<keyword evidence="4" id="KW-1003">Cell membrane</keyword>
<dbReference type="RefSeq" id="WP_074267549.1">
    <property type="nucleotide sequence ID" value="NZ_FSRM01000002.1"/>
</dbReference>
<dbReference type="PANTHER" id="PTHR32196:SF71">
    <property type="entry name" value="AUTOINDUCER 2 IMPORT SYSTEM PERMEASE PROTEIN LSRD"/>
    <property type="match status" value="1"/>
</dbReference>
<dbReference type="PANTHER" id="PTHR32196">
    <property type="entry name" value="ABC TRANSPORTER PERMEASE PROTEIN YPHD-RELATED-RELATED"/>
    <property type="match status" value="1"/>
</dbReference>
<dbReference type="InterPro" id="IPR001851">
    <property type="entry name" value="ABC_transp_permease"/>
</dbReference>
<comment type="function">
    <text evidence="9">Part of the ABC transporter complex LsrABCD involved in autoinducer 2 (AI-2) import. Probably responsible for the translocation of the substrate across the membrane.</text>
</comment>
<sequence>MNPFGPNSRSGLKPYVVSMPIALIVGLSFAATDFLNRGNLSNLSAQIAPLAIATLGQLLVALVGGIDLSVGSVISLTTCVASASVGSTAGIALALLLGCVIGIANGLAVSVARMHPIIATLSSMTFVQGLALYWLPTAGGLAPPFLPAFINSTIAGLPVSILLLLGCVIVVGWLLARTRFGLRLYAVGAHPRNASLNGVTDRQIIVAAYAAGGLFAACAGVVLTGRIGAGDPVIGAQFALATITAVALGGVQFSGGIGSAVGAFCGVLTLGLMRNGMNLVGIDAFLQSAATGVLLLIAISFQRRTIIGF</sequence>
<name>A0A1N6JZU7_9BURK</name>
<evidence type="ECO:0000256" key="1">
    <source>
        <dbReference type="ARBA" id="ARBA00004651"/>
    </source>
</evidence>
<feature type="transmembrane region" description="Helical" evidence="11">
    <location>
        <begin position="72"/>
        <end position="104"/>
    </location>
</feature>
<dbReference type="GO" id="GO:0005886">
    <property type="term" value="C:plasma membrane"/>
    <property type="evidence" value="ECO:0007669"/>
    <property type="project" value="UniProtKB-SubCell"/>
</dbReference>
<reference evidence="14 15" key="1">
    <citation type="submission" date="2016-11" db="EMBL/GenBank/DDBJ databases">
        <authorList>
            <person name="Jaros S."/>
            <person name="Januszkiewicz K."/>
            <person name="Wedrychowicz H."/>
        </authorList>
    </citation>
    <scope>NUCLEOTIDE SEQUENCE [LARGE SCALE GENOMIC DNA]</scope>
    <source>
        <strain evidence="13 14">GAS86</strain>
        <strain evidence="12 15">GAS95</strain>
    </source>
</reference>
<evidence type="ECO:0000256" key="8">
    <source>
        <dbReference type="ARBA" id="ARBA00023136"/>
    </source>
</evidence>
<evidence type="ECO:0000256" key="9">
    <source>
        <dbReference type="ARBA" id="ARBA00025439"/>
    </source>
</evidence>
<keyword evidence="7 11" id="KW-1133">Transmembrane helix</keyword>
<evidence type="ECO:0000313" key="15">
    <source>
        <dbReference type="Proteomes" id="UP000185151"/>
    </source>
</evidence>
<dbReference type="GO" id="GO:0022857">
    <property type="term" value="F:transmembrane transporter activity"/>
    <property type="evidence" value="ECO:0007669"/>
    <property type="project" value="InterPro"/>
</dbReference>
<evidence type="ECO:0000313" key="12">
    <source>
        <dbReference type="EMBL" id="SIO42468.1"/>
    </source>
</evidence>
<keyword evidence="3" id="KW-0813">Transport</keyword>
<evidence type="ECO:0000313" key="13">
    <source>
        <dbReference type="EMBL" id="SIO49874.1"/>
    </source>
</evidence>
<evidence type="ECO:0000256" key="6">
    <source>
        <dbReference type="ARBA" id="ARBA00022692"/>
    </source>
</evidence>
<feature type="transmembrane region" description="Helical" evidence="11">
    <location>
        <begin position="279"/>
        <end position="301"/>
    </location>
</feature>
<evidence type="ECO:0000256" key="5">
    <source>
        <dbReference type="ARBA" id="ARBA00022519"/>
    </source>
</evidence>
<evidence type="ECO:0000256" key="7">
    <source>
        <dbReference type="ARBA" id="ARBA00022989"/>
    </source>
</evidence>
<protein>
    <recommendedName>
        <fullName evidence="10">Autoinducer 2 import system permease protein LsrD</fullName>
    </recommendedName>
</protein>
<feature type="transmembrane region" description="Helical" evidence="11">
    <location>
        <begin position="116"/>
        <end position="135"/>
    </location>
</feature>
<feature type="transmembrane region" description="Helical" evidence="11">
    <location>
        <begin position="155"/>
        <end position="176"/>
    </location>
</feature>
<keyword evidence="15" id="KW-1185">Reference proteome</keyword>
<proteinExistence type="predicted"/>
<dbReference type="CDD" id="cd06579">
    <property type="entry name" value="TM_PBP1_transp_AraH_like"/>
    <property type="match status" value="1"/>
</dbReference>
<comment type="subcellular location">
    <subcellularLocation>
        <location evidence="1">Cell membrane</location>
        <topology evidence="1">Multi-pass membrane protein</topology>
    </subcellularLocation>
</comment>
<evidence type="ECO:0000256" key="4">
    <source>
        <dbReference type="ARBA" id="ARBA00022475"/>
    </source>
</evidence>
<dbReference type="Proteomes" id="UP000184693">
    <property type="component" value="Unassembled WGS sequence"/>
</dbReference>
<keyword evidence="6 11" id="KW-0812">Transmembrane</keyword>
<dbReference type="EMBL" id="FSRU01000001">
    <property type="protein sequence ID" value="SIO42468.1"/>
    <property type="molecule type" value="Genomic_DNA"/>
</dbReference>
<evidence type="ECO:0000256" key="2">
    <source>
        <dbReference type="ARBA" id="ARBA00011262"/>
    </source>
</evidence>
<dbReference type="AlphaFoldDB" id="A0A1N6JZU7"/>
<feature type="transmembrane region" description="Helical" evidence="11">
    <location>
        <begin position="256"/>
        <end position="273"/>
    </location>
</feature>
<dbReference type="Proteomes" id="UP000185151">
    <property type="component" value="Unassembled WGS sequence"/>
</dbReference>
<feature type="transmembrane region" description="Helical" evidence="11">
    <location>
        <begin position="204"/>
        <end position="227"/>
    </location>
</feature>
<keyword evidence="8 11" id="KW-0472">Membrane</keyword>
<feature type="transmembrane region" description="Helical" evidence="11">
    <location>
        <begin position="15"/>
        <end position="35"/>
    </location>
</feature>